<organism evidence="2 3">
    <name type="scientific">Cellulomonas xiejunii</name>
    <dbReference type="NCBI Taxonomy" id="2968083"/>
    <lineage>
        <taxon>Bacteria</taxon>
        <taxon>Bacillati</taxon>
        <taxon>Actinomycetota</taxon>
        <taxon>Actinomycetes</taxon>
        <taxon>Micrococcales</taxon>
        <taxon>Cellulomonadaceae</taxon>
        <taxon>Cellulomonas</taxon>
    </lineage>
</organism>
<evidence type="ECO:0000313" key="2">
    <source>
        <dbReference type="EMBL" id="UUI71577.1"/>
    </source>
</evidence>
<reference evidence="2 3" key="1">
    <citation type="submission" date="2022-07" db="EMBL/GenBank/DDBJ databases">
        <title>Novel species in genus cellulomonas.</title>
        <authorList>
            <person name="Ye L."/>
        </authorList>
    </citation>
    <scope>NUCLEOTIDE SEQUENCE [LARGE SCALE GENOMIC DNA]</scope>
    <source>
        <strain evidence="3">zg-B89</strain>
    </source>
</reference>
<name>A0ABY5KM50_9CELL</name>
<evidence type="ECO:0000313" key="3">
    <source>
        <dbReference type="Proteomes" id="UP001316384"/>
    </source>
</evidence>
<accession>A0ABY5KM50</accession>
<keyword evidence="1" id="KW-0472">Membrane</keyword>
<protein>
    <submittedName>
        <fullName evidence="2">Uncharacterized protein</fullName>
    </submittedName>
</protein>
<proteinExistence type="predicted"/>
<gene>
    <name evidence="2" type="ORF">NP048_17580</name>
</gene>
<dbReference type="Proteomes" id="UP001316384">
    <property type="component" value="Chromosome"/>
</dbReference>
<keyword evidence="1" id="KW-1133">Transmembrane helix</keyword>
<feature type="transmembrane region" description="Helical" evidence="1">
    <location>
        <begin position="20"/>
        <end position="49"/>
    </location>
</feature>
<sequence>MSAPWQQPVPPQPPARKTSLVGPVVLTGAGVVLLVGTLIAAVVTAGVFLGAVRSDVLTLDGQPGAAVLASAPAPGAASVELTAGERYAVYLVVPRDSLRDGESPSLEEDVLLEAPSGEVIRADDSPGVTMNEGMGDLRAGTVGAFLAPQTGTYQMVVPPAGVDGAWVALAPDRPFAPFFGAIGGTVLGVFVVIGLGGAGLGALVAGVVWWVVRARARRQVA</sequence>
<keyword evidence="3" id="KW-1185">Reference proteome</keyword>
<evidence type="ECO:0000256" key="1">
    <source>
        <dbReference type="SAM" id="Phobius"/>
    </source>
</evidence>
<dbReference type="RefSeq" id="WP_227578831.1">
    <property type="nucleotide sequence ID" value="NZ_CP101987.1"/>
</dbReference>
<feature type="transmembrane region" description="Helical" evidence="1">
    <location>
        <begin position="179"/>
        <end position="212"/>
    </location>
</feature>
<dbReference type="EMBL" id="CP101987">
    <property type="protein sequence ID" value="UUI71577.1"/>
    <property type="molecule type" value="Genomic_DNA"/>
</dbReference>
<keyword evidence="1" id="KW-0812">Transmembrane</keyword>